<dbReference type="EMBL" id="BRXW01000500">
    <property type="protein sequence ID" value="GMH60523.1"/>
    <property type="molecule type" value="Genomic_DNA"/>
</dbReference>
<dbReference type="Pfam" id="PF09507">
    <property type="entry name" value="CDC27"/>
    <property type="match status" value="1"/>
</dbReference>
<dbReference type="AlphaFoldDB" id="A0A9W7E353"/>
<feature type="compositionally biased region" description="Acidic residues" evidence="1">
    <location>
        <begin position="287"/>
        <end position="296"/>
    </location>
</feature>
<comment type="caution">
    <text evidence="2">The sequence shown here is derived from an EMBL/GenBank/DDBJ whole genome shotgun (WGS) entry which is preliminary data.</text>
</comment>
<reference evidence="3" key="1">
    <citation type="journal article" date="2023" name="Commun. Biol.">
        <title>Genome analysis of Parmales, the sister group of diatoms, reveals the evolutionary specialization of diatoms from phago-mixotrophs to photoautotrophs.</title>
        <authorList>
            <person name="Ban H."/>
            <person name="Sato S."/>
            <person name="Yoshikawa S."/>
            <person name="Yamada K."/>
            <person name="Nakamura Y."/>
            <person name="Ichinomiya M."/>
            <person name="Sato N."/>
            <person name="Blanc-Mathieu R."/>
            <person name="Endo H."/>
            <person name="Kuwata A."/>
            <person name="Ogata H."/>
        </authorList>
    </citation>
    <scope>NUCLEOTIDE SEQUENCE [LARGE SCALE GENOMIC DNA]</scope>
    <source>
        <strain evidence="3">NIES 3700</strain>
    </source>
</reference>
<evidence type="ECO:0000313" key="2">
    <source>
        <dbReference type="EMBL" id="GMH60523.1"/>
    </source>
</evidence>
<dbReference type="OrthoDB" id="10476155at2759"/>
<gene>
    <name evidence="2" type="ORF">TrLO_g7867</name>
</gene>
<accession>A0A9W7E353</accession>
<protein>
    <recommendedName>
        <fullName evidence="4">DNA polymerase delta subunit 3</fullName>
    </recommendedName>
</protein>
<feature type="compositionally biased region" description="Low complexity" evidence="1">
    <location>
        <begin position="124"/>
        <end position="139"/>
    </location>
</feature>
<organism evidence="2 3">
    <name type="scientific">Triparma laevis f. longispina</name>
    <dbReference type="NCBI Taxonomy" id="1714387"/>
    <lineage>
        <taxon>Eukaryota</taxon>
        <taxon>Sar</taxon>
        <taxon>Stramenopiles</taxon>
        <taxon>Ochrophyta</taxon>
        <taxon>Bolidophyceae</taxon>
        <taxon>Parmales</taxon>
        <taxon>Triparmaceae</taxon>
        <taxon>Triparma</taxon>
    </lineage>
</organism>
<name>A0A9W7E353_9STRA</name>
<keyword evidence="3" id="KW-1185">Reference proteome</keyword>
<feature type="region of interest" description="Disordered" evidence="1">
    <location>
        <begin position="166"/>
        <end position="331"/>
    </location>
</feature>
<feature type="region of interest" description="Disordered" evidence="1">
    <location>
        <begin position="357"/>
        <end position="411"/>
    </location>
</feature>
<proteinExistence type="predicted"/>
<dbReference type="InterPro" id="IPR019038">
    <property type="entry name" value="POLD3"/>
</dbReference>
<feature type="compositionally biased region" description="Basic residues" evidence="1">
    <location>
        <begin position="271"/>
        <end position="281"/>
    </location>
</feature>
<feature type="compositionally biased region" description="Acidic residues" evidence="1">
    <location>
        <begin position="250"/>
        <end position="267"/>
    </location>
</feature>
<evidence type="ECO:0008006" key="4">
    <source>
        <dbReference type="Google" id="ProtNLM"/>
    </source>
</evidence>
<evidence type="ECO:0000256" key="1">
    <source>
        <dbReference type="SAM" id="MobiDB-lite"/>
    </source>
</evidence>
<sequence length="411" mass="44798">MSLTVAQRECIKSDLLDSGDTVTQGYMCSRYEMTPTAASTFLSSLLSESSELTATYVSMSANDGRTVVKLGREGDRVYAIGKSLAVRARIFSHPEPNSSIECGQGGVKPAEKCRKRAMGRQGGRDLAAAASSGSLQADDQGLKSNPFGQKRTKVTADAFFNKPAPASKSKFSTTVVKGSKKEKKISFANSKKAEGKKKGKVEPKAEEEEMTKAQKSKRKVFDEDSEDEDDDGTGFLEVEGIKASAPEGGDCGDDDDFQGDEESDDESEKAKKVKKTKTKKGAKGDDAGEVVDDDEVPPSPKKKEPVVGAMDSFTKKAEPPTQPTTVRGGKRKVIKKRYVEREEMDEKGYIHTTTVEEEYEEWEDVTPEKKIKGSEGAMPVRSSMAKAELKKKEEAKGKKQQGLMGFFSKKK</sequence>
<evidence type="ECO:0000313" key="3">
    <source>
        <dbReference type="Proteomes" id="UP001165122"/>
    </source>
</evidence>
<feature type="compositionally biased region" description="Basic and acidic residues" evidence="1">
    <location>
        <begin position="387"/>
        <end position="397"/>
    </location>
</feature>
<dbReference type="GO" id="GO:0043625">
    <property type="term" value="C:delta DNA polymerase complex"/>
    <property type="evidence" value="ECO:0007669"/>
    <property type="project" value="InterPro"/>
</dbReference>
<feature type="region of interest" description="Disordered" evidence="1">
    <location>
        <begin position="118"/>
        <end position="149"/>
    </location>
</feature>
<dbReference type="Proteomes" id="UP001165122">
    <property type="component" value="Unassembled WGS sequence"/>
</dbReference>
<feature type="compositionally biased region" description="Acidic residues" evidence="1">
    <location>
        <begin position="223"/>
        <end position="232"/>
    </location>
</feature>
<dbReference type="GO" id="GO:0006260">
    <property type="term" value="P:DNA replication"/>
    <property type="evidence" value="ECO:0007669"/>
    <property type="project" value="InterPro"/>
</dbReference>